<dbReference type="RefSeq" id="WP_168006245.1">
    <property type="nucleotide sequence ID" value="NZ_JAATHJ010000009.1"/>
</dbReference>
<keyword evidence="4" id="KW-1185">Reference proteome</keyword>
<dbReference type="PANTHER" id="PTHR32060">
    <property type="entry name" value="TAIL-SPECIFIC PROTEASE"/>
    <property type="match status" value="1"/>
</dbReference>
<feature type="chain" id="PRO_5038941972" description="Tail specific protease domain-containing protein" evidence="1">
    <location>
        <begin position="21"/>
        <end position="513"/>
    </location>
</feature>
<sequence length="513" mass="58478">MMKRLGAVLLILLLAGCTEEAEPLPEPENLHGKLDFSREAASPLLDTFKQQGPFNESDAEILERLIEDRPERSDSDISTYAPGFSSSAIDELDEEGREALIPTFDYLVQMSREEMEADAEAFLQAFRYGYAPFDYYGEDVFLEAHDELLGWVSEADEETPRQEFAQELRKSYAFITDQHVMVDGRNLQGRPYVFNYAELHVYIENGRYITDNGERLLSINGENPDDYLVPSLDDSGSIVYIPGYYGEEASRWMFESTERSWSEELKTPTDAEIVNRDGYITEWKDKTWLARIDTLFVADDDPLSFDERLDRIIDLDEAEAAVIDIRSNRGGHTRYAVEWAQELLGGYLHSIDSFHLITNTLHSLVGPQRQFWADQGYDWEGLYRAFDQYEFPRDPTVHMDSGRFEEPDSDTPVYVLMDERTGSAAEWMLSVMTDADNVTLIGTPSHGNFMSEAGMQAELPHSRIQFNLPSSMNVHPALFGREGIGIEPDLWVLPGDELDFTLALTERLYGSND</sequence>
<keyword evidence="1" id="KW-0732">Signal</keyword>
<accession>A0A969TV32</accession>
<dbReference type="GO" id="GO:0008236">
    <property type="term" value="F:serine-type peptidase activity"/>
    <property type="evidence" value="ECO:0007669"/>
    <property type="project" value="InterPro"/>
</dbReference>
<evidence type="ECO:0000313" key="4">
    <source>
        <dbReference type="Proteomes" id="UP000752012"/>
    </source>
</evidence>
<dbReference type="SUPFAM" id="SSF52096">
    <property type="entry name" value="ClpP/crotonase"/>
    <property type="match status" value="1"/>
</dbReference>
<dbReference type="Gene3D" id="3.90.226.10">
    <property type="entry name" value="2-enoyl-CoA Hydratase, Chain A, domain 1"/>
    <property type="match status" value="1"/>
</dbReference>
<dbReference type="Pfam" id="PF03572">
    <property type="entry name" value="Peptidase_S41"/>
    <property type="match status" value="1"/>
</dbReference>
<dbReference type="Proteomes" id="UP000752012">
    <property type="component" value="Unassembled WGS sequence"/>
</dbReference>
<dbReference type="PANTHER" id="PTHR32060:SF30">
    <property type="entry name" value="CARBOXY-TERMINAL PROCESSING PROTEASE CTPA"/>
    <property type="match status" value="1"/>
</dbReference>
<dbReference type="GO" id="GO:0006508">
    <property type="term" value="P:proteolysis"/>
    <property type="evidence" value="ECO:0007669"/>
    <property type="project" value="InterPro"/>
</dbReference>
<feature type="domain" description="Tail specific protease" evidence="2">
    <location>
        <begin position="305"/>
        <end position="490"/>
    </location>
</feature>
<dbReference type="PROSITE" id="PS51257">
    <property type="entry name" value="PROKAR_LIPOPROTEIN"/>
    <property type="match status" value="1"/>
</dbReference>
<gene>
    <name evidence="3" type="ORF">HCN83_08270</name>
</gene>
<dbReference type="InterPro" id="IPR029045">
    <property type="entry name" value="ClpP/crotonase-like_dom_sf"/>
</dbReference>
<name>A0A969TV32_9BACI</name>
<dbReference type="AlphaFoldDB" id="A0A969TV32"/>
<dbReference type="InterPro" id="IPR005151">
    <property type="entry name" value="Tail-specific_protease"/>
</dbReference>
<evidence type="ECO:0000313" key="3">
    <source>
        <dbReference type="EMBL" id="NJP37581.1"/>
    </source>
</evidence>
<dbReference type="GO" id="GO:0004175">
    <property type="term" value="F:endopeptidase activity"/>
    <property type="evidence" value="ECO:0007669"/>
    <property type="project" value="TreeGrafter"/>
</dbReference>
<feature type="signal peptide" evidence="1">
    <location>
        <begin position="1"/>
        <end position="20"/>
    </location>
</feature>
<dbReference type="GO" id="GO:0030288">
    <property type="term" value="C:outer membrane-bounded periplasmic space"/>
    <property type="evidence" value="ECO:0007669"/>
    <property type="project" value="TreeGrafter"/>
</dbReference>
<organism evidence="3 4">
    <name type="scientific">Alkalicoccus luteus</name>
    <dbReference type="NCBI Taxonomy" id="1237094"/>
    <lineage>
        <taxon>Bacteria</taxon>
        <taxon>Bacillati</taxon>
        <taxon>Bacillota</taxon>
        <taxon>Bacilli</taxon>
        <taxon>Bacillales</taxon>
        <taxon>Bacillaceae</taxon>
        <taxon>Alkalicoccus</taxon>
    </lineage>
</organism>
<reference evidence="3 4" key="1">
    <citation type="submission" date="2020-03" db="EMBL/GenBank/DDBJ databases">
        <title>Assessment of the enzymatic potential of alkaline-tolerant lipase obtained from Bacillus luteus H11 (technogenic soil) for the bioremediation of saline soils contaminated with petroleum substances.</title>
        <authorList>
            <person name="Kalwasinska A."/>
        </authorList>
    </citation>
    <scope>NUCLEOTIDE SEQUENCE [LARGE SCALE GENOMIC DNA]</scope>
    <source>
        <strain evidence="3 4">H11</strain>
    </source>
</reference>
<evidence type="ECO:0000259" key="2">
    <source>
        <dbReference type="Pfam" id="PF03572"/>
    </source>
</evidence>
<comment type="caution">
    <text evidence="3">The sequence shown here is derived from an EMBL/GenBank/DDBJ whole genome shotgun (WGS) entry which is preliminary data.</text>
</comment>
<dbReference type="EMBL" id="JAATHJ010000009">
    <property type="protein sequence ID" value="NJP37581.1"/>
    <property type="molecule type" value="Genomic_DNA"/>
</dbReference>
<proteinExistence type="predicted"/>
<protein>
    <recommendedName>
        <fullName evidence="2">Tail specific protease domain-containing protein</fullName>
    </recommendedName>
</protein>
<dbReference type="GO" id="GO:0007165">
    <property type="term" value="P:signal transduction"/>
    <property type="evidence" value="ECO:0007669"/>
    <property type="project" value="TreeGrafter"/>
</dbReference>
<evidence type="ECO:0000256" key="1">
    <source>
        <dbReference type="SAM" id="SignalP"/>
    </source>
</evidence>